<feature type="compositionally biased region" description="Basic and acidic residues" evidence="1">
    <location>
        <begin position="13"/>
        <end position="24"/>
    </location>
</feature>
<protein>
    <submittedName>
        <fullName evidence="2">Uncharacterized protein</fullName>
    </submittedName>
</protein>
<proteinExistence type="predicted"/>
<dbReference type="EMBL" id="CP036290">
    <property type="protein sequence ID" value="QDU83718.1"/>
    <property type="molecule type" value="Genomic_DNA"/>
</dbReference>
<feature type="region of interest" description="Disordered" evidence="1">
    <location>
        <begin position="76"/>
        <end position="96"/>
    </location>
</feature>
<dbReference type="AlphaFoldDB" id="A0A518CWZ6"/>
<organism evidence="2 3">
    <name type="scientific">Rohdeia mirabilis</name>
    <dbReference type="NCBI Taxonomy" id="2528008"/>
    <lineage>
        <taxon>Bacteria</taxon>
        <taxon>Pseudomonadati</taxon>
        <taxon>Planctomycetota</taxon>
        <taxon>Planctomycetia</taxon>
        <taxon>Planctomycetia incertae sedis</taxon>
        <taxon>Rohdeia</taxon>
    </lineage>
</organism>
<evidence type="ECO:0000313" key="3">
    <source>
        <dbReference type="Proteomes" id="UP000319342"/>
    </source>
</evidence>
<gene>
    <name evidence="2" type="ORF">Pla163_08190</name>
</gene>
<sequence>MLPTQCRRNDRRRRTETETRGDENVEKTDYYNDLKWCDCCGDYQRYLKSLDHSYCVDCGSIVRLFNEGDWEAFNEQMRSSKPKGGRPRKKRSAESA</sequence>
<feature type="region of interest" description="Disordered" evidence="1">
    <location>
        <begin position="1"/>
        <end position="24"/>
    </location>
</feature>
<reference evidence="2 3" key="1">
    <citation type="submission" date="2019-02" db="EMBL/GenBank/DDBJ databases">
        <title>Deep-cultivation of Planctomycetes and their phenomic and genomic characterization uncovers novel biology.</title>
        <authorList>
            <person name="Wiegand S."/>
            <person name="Jogler M."/>
            <person name="Boedeker C."/>
            <person name="Pinto D."/>
            <person name="Vollmers J."/>
            <person name="Rivas-Marin E."/>
            <person name="Kohn T."/>
            <person name="Peeters S.H."/>
            <person name="Heuer A."/>
            <person name="Rast P."/>
            <person name="Oberbeckmann S."/>
            <person name="Bunk B."/>
            <person name="Jeske O."/>
            <person name="Meyerdierks A."/>
            <person name="Storesund J.E."/>
            <person name="Kallscheuer N."/>
            <person name="Luecker S."/>
            <person name="Lage O.M."/>
            <person name="Pohl T."/>
            <person name="Merkel B.J."/>
            <person name="Hornburger P."/>
            <person name="Mueller R.-W."/>
            <person name="Bruemmer F."/>
            <person name="Labrenz M."/>
            <person name="Spormann A.M."/>
            <person name="Op den Camp H."/>
            <person name="Overmann J."/>
            <person name="Amann R."/>
            <person name="Jetten M.S.M."/>
            <person name="Mascher T."/>
            <person name="Medema M.H."/>
            <person name="Devos D.P."/>
            <person name="Kaster A.-K."/>
            <person name="Ovreas L."/>
            <person name="Rohde M."/>
            <person name="Galperin M.Y."/>
            <person name="Jogler C."/>
        </authorList>
    </citation>
    <scope>NUCLEOTIDE SEQUENCE [LARGE SCALE GENOMIC DNA]</scope>
    <source>
        <strain evidence="2 3">Pla163</strain>
    </source>
</reference>
<name>A0A518CWZ6_9BACT</name>
<keyword evidence="3" id="KW-1185">Reference proteome</keyword>
<accession>A0A518CWZ6</accession>
<evidence type="ECO:0000256" key="1">
    <source>
        <dbReference type="SAM" id="MobiDB-lite"/>
    </source>
</evidence>
<dbReference type="Proteomes" id="UP000319342">
    <property type="component" value="Chromosome"/>
</dbReference>
<evidence type="ECO:0000313" key="2">
    <source>
        <dbReference type="EMBL" id="QDU83718.1"/>
    </source>
</evidence>
<feature type="compositionally biased region" description="Basic residues" evidence="1">
    <location>
        <begin position="80"/>
        <end position="96"/>
    </location>
</feature>